<protein>
    <submittedName>
        <fullName evidence="1">Uncharacterized protein</fullName>
    </submittedName>
</protein>
<accession>A0A392SS15</accession>
<keyword evidence="2" id="KW-1185">Reference proteome</keyword>
<name>A0A392SS15_9FABA</name>
<comment type="caution">
    <text evidence="1">The sequence shown here is derived from an EMBL/GenBank/DDBJ whole genome shotgun (WGS) entry which is preliminary data.</text>
</comment>
<dbReference type="Proteomes" id="UP000265520">
    <property type="component" value="Unassembled WGS sequence"/>
</dbReference>
<dbReference type="EMBL" id="LXQA010425436">
    <property type="protein sequence ID" value="MCI51014.1"/>
    <property type="molecule type" value="Genomic_DNA"/>
</dbReference>
<reference evidence="1 2" key="1">
    <citation type="journal article" date="2018" name="Front. Plant Sci.">
        <title>Red Clover (Trifolium pratense) and Zigzag Clover (T. medium) - A Picture of Genomic Similarities and Differences.</title>
        <authorList>
            <person name="Dluhosova J."/>
            <person name="Istvanek J."/>
            <person name="Nedelnik J."/>
            <person name="Repkova J."/>
        </authorList>
    </citation>
    <scope>NUCLEOTIDE SEQUENCE [LARGE SCALE GENOMIC DNA]</scope>
    <source>
        <strain evidence="2">cv. 10/8</strain>
        <tissue evidence="1">Leaf</tissue>
    </source>
</reference>
<dbReference type="AlphaFoldDB" id="A0A392SS15"/>
<evidence type="ECO:0000313" key="2">
    <source>
        <dbReference type="Proteomes" id="UP000265520"/>
    </source>
</evidence>
<feature type="non-terminal residue" evidence="1">
    <location>
        <position position="1"/>
    </location>
</feature>
<organism evidence="1 2">
    <name type="scientific">Trifolium medium</name>
    <dbReference type="NCBI Taxonomy" id="97028"/>
    <lineage>
        <taxon>Eukaryota</taxon>
        <taxon>Viridiplantae</taxon>
        <taxon>Streptophyta</taxon>
        <taxon>Embryophyta</taxon>
        <taxon>Tracheophyta</taxon>
        <taxon>Spermatophyta</taxon>
        <taxon>Magnoliopsida</taxon>
        <taxon>eudicotyledons</taxon>
        <taxon>Gunneridae</taxon>
        <taxon>Pentapetalae</taxon>
        <taxon>rosids</taxon>
        <taxon>fabids</taxon>
        <taxon>Fabales</taxon>
        <taxon>Fabaceae</taxon>
        <taxon>Papilionoideae</taxon>
        <taxon>50 kb inversion clade</taxon>
        <taxon>NPAAA clade</taxon>
        <taxon>Hologalegina</taxon>
        <taxon>IRL clade</taxon>
        <taxon>Trifolieae</taxon>
        <taxon>Trifolium</taxon>
    </lineage>
</organism>
<proteinExistence type="predicted"/>
<sequence>GRAAEVEDEWYPGDCNQGDDTMLRFREFGEIEQ</sequence>
<evidence type="ECO:0000313" key="1">
    <source>
        <dbReference type="EMBL" id="MCI51014.1"/>
    </source>
</evidence>